<proteinExistence type="predicted"/>
<evidence type="ECO:0000313" key="3">
    <source>
        <dbReference type="Proteomes" id="UP001622594"/>
    </source>
</evidence>
<accession>A0ABZ1LHR1</accession>
<name>A0ABZ1LHR1_9ACTN</name>
<keyword evidence="1" id="KW-0472">Membrane</keyword>
<reference evidence="2 3" key="1">
    <citation type="submission" date="2022-10" db="EMBL/GenBank/DDBJ databases">
        <title>The complete genomes of actinobacterial strains from the NBC collection.</title>
        <authorList>
            <person name="Joergensen T.S."/>
            <person name="Alvarez Arevalo M."/>
            <person name="Sterndorff E.B."/>
            <person name="Faurdal D."/>
            <person name="Vuksanovic O."/>
            <person name="Mourched A.-S."/>
            <person name="Charusanti P."/>
            <person name="Shaw S."/>
            <person name="Blin K."/>
            <person name="Weber T."/>
        </authorList>
    </citation>
    <scope>NUCLEOTIDE SEQUENCE [LARGE SCALE GENOMIC DNA]</scope>
    <source>
        <strain evidence="2 3">NBC_00123</strain>
    </source>
</reference>
<dbReference type="Pfam" id="PF19857">
    <property type="entry name" value="DUF6332"/>
    <property type="match status" value="1"/>
</dbReference>
<feature type="transmembrane region" description="Helical" evidence="1">
    <location>
        <begin position="55"/>
        <end position="75"/>
    </location>
</feature>
<evidence type="ECO:0000256" key="1">
    <source>
        <dbReference type="SAM" id="Phobius"/>
    </source>
</evidence>
<evidence type="ECO:0000313" key="2">
    <source>
        <dbReference type="EMBL" id="WTR73994.1"/>
    </source>
</evidence>
<feature type="transmembrane region" description="Helical" evidence="1">
    <location>
        <begin position="21"/>
        <end position="43"/>
    </location>
</feature>
<dbReference type="EMBL" id="CP108188">
    <property type="protein sequence ID" value="WTR73994.1"/>
    <property type="molecule type" value="Genomic_DNA"/>
</dbReference>
<dbReference type="Proteomes" id="UP001622594">
    <property type="component" value="Chromosome"/>
</dbReference>
<gene>
    <name evidence="2" type="ORF">OG814_34260</name>
</gene>
<keyword evidence="3" id="KW-1185">Reference proteome</keyword>
<protein>
    <submittedName>
        <fullName evidence="2">DUF6332 family protein</fullName>
    </submittedName>
</protein>
<organism evidence="2 3">
    <name type="scientific">Streptomyces zaomyceticus</name>
    <dbReference type="NCBI Taxonomy" id="68286"/>
    <lineage>
        <taxon>Bacteria</taxon>
        <taxon>Bacillati</taxon>
        <taxon>Actinomycetota</taxon>
        <taxon>Actinomycetes</taxon>
        <taxon>Kitasatosporales</taxon>
        <taxon>Streptomycetaceae</taxon>
        <taxon>Streptomyces</taxon>
    </lineage>
</organism>
<dbReference type="InterPro" id="IPR046295">
    <property type="entry name" value="DUF6332"/>
</dbReference>
<sequence>MDDEGRESRWEKDAMTVEIMFALVTAGVLAAVVFGVLLVPALVVGVSEPAGKSLLTVGAVLAAAAGAWRVVRVLLRFDAQRRQGR</sequence>
<keyword evidence="1" id="KW-0812">Transmembrane</keyword>
<keyword evidence="1" id="KW-1133">Transmembrane helix</keyword>
<dbReference type="RefSeq" id="WP_398166622.1">
    <property type="nucleotide sequence ID" value="NZ_CP108188.1"/>
</dbReference>